<dbReference type="Pfam" id="PF03992">
    <property type="entry name" value="ABM"/>
    <property type="match status" value="1"/>
</dbReference>
<dbReference type="InterPro" id="IPR007138">
    <property type="entry name" value="ABM_dom"/>
</dbReference>
<dbReference type="Gene3D" id="3.30.70.100">
    <property type="match status" value="1"/>
</dbReference>
<dbReference type="RefSeq" id="WP_090289158.1">
    <property type="nucleotide sequence ID" value="NZ_FNCK01000002.1"/>
</dbReference>
<dbReference type="InterPro" id="IPR011008">
    <property type="entry name" value="Dimeric_a/b-barrel"/>
</dbReference>
<dbReference type="GO" id="GO:0004497">
    <property type="term" value="F:monooxygenase activity"/>
    <property type="evidence" value="ECO:0007669"/>
    <property type="project" value="UniProtKB-KW"/>
</dbReference>
<dbReference type="AlphaFoldDB" id="A0A1G7QH40"/>
<name>A0A1G7QH40_9LACT</name>
<protein>
    <submittedName>
        <fullName evidence="2">Heme-degrading monooxygenase HmoA</fullName>
    </submittedName>
</protein>
<keyword evidence="2" id="KW-0560">Oxidoreductase</keyword>
<sequence>MFLIMQHIIPKAGKAENIINKLSNRELITKQPGFINLSVSKGIEEDLIVVLGSWKSKEDWENWENSEERKKLGDPDKDHIESIESHKLQILKDEKMPK</sequence>
<gene>
    <name evidence="2" type="ORF">SAMN05421791_10264</name>
</gene>
<reference evidence="2 3" key="1">
    <citation type="submission" date="2016-10" db="EMBL/GenBank/DDBJ databases">
        <authorList>
            <person name="de Groot N.N."/>
        </authorList>
    </citation>
    <scope>NUCLEOTIDE SEQUENCE [LARGE SCALE GENOMIC DNA]</scope>
    <source>
        <strain evidence="2 3">ATCC BAA-466</strain>
    </source>
</reference>
<keyword evidence="2" id="KW-0503">Monooxygenase</keyword>
<dbReference type="SUPFAM" id="SSF54909">
    <property type="entry name" value="Dimeric alpha+beta barrel"/>
    <property type="match status" value="1"/>
</dbReference>
<dbReference type="PROSITE" id="PS51725">
    <property type="entry name" value="ABM"/>
    <property type="match status" value="1"/>
</dbReference>
<accession>A0A1G7QH40</accession>
<dbReference type="OrthoDB" id="1645001at2"/>
<proteinExistence type="predicted"/>
<dbReference type="STRING" id="120956.SAMN05421791_10264"/>
<keyword evidence="3" id="KW-1185">Reference proteome</keyword>
<organism evidence="2 3">
    <name type="scientific">Facklamia miroungae</name>
    <dbReference type="NCBI Taxonomy" id="120956"/>
    <lineage>
        <taxon>Bacteria</taxon>
        <taxon>Bacillati</taxon>
        <taxon>Bacillota</taxon>
        <taxon>Bacilli</taxon>
        <taxon>Lactobacillales</taxon>
        <taxon>Aerococcaceae</taxon>
        <taxon>Facklamia</taxon>
    </lineage>
</organism>
<feature type="domain" description="ABM" evidence="1">
    <location>
        <begin position="2"/>
        <end position="90"/>
    </location>
</feature>
<evidence type="ECO:0000313" key="3">
    <source>
        <dbReference type="Proteomes" id="UP000199708"/>
    </source>
</evidence>
<dbReference type="Proteomes" id="UP000199708">
    <property type="component" value="Unassembled WGS sequence"/>
</dbReference>
<dbReference type="EMBL" id="FNCK01000002">
    <property type="protein sequence ID" value="SDF96930.1"/>
    <property type="molecule type" value="Genomic_DNA"/>
</dbReference>
<evidence type="ECO:0000313" key="2">
    <source>
        <dbReference type="EMBL" id="SDF96930.1"/>
    </source>
</evidence>
<evidence type="ECO:0000259" key="1">
    <source>
        <dbReference type="PROSITE" id="PS51725"/>
    </source>
</evidence>